<proteinExistence type="inferred from homology"/>
<organism evidence="3 4">
    <name type="scientific">Tetradesmus obliquus</name>
    <name type="common">Green alga</name>
    <name type="synonym">Acutodesmus obliquus</name>
    <dbReference type="NCBI Taxonomy" id="3088"/>
    <lineage>
        <taxon>Eukaryota</taxon>
        <taxon>Viridiplantae</taxon>
        <taxon>Chlorophyta</taxon>
        <taxon>core chlorophytes</taxon>
        <taxon>Chlorophyceae</taxon>
        <taxon>CS clade</taxon>
        <taxon>Sphaeropleales</taxon>
        <taxon>Scenedesmaceae</taxon>
        <taxon>Tetradesmus</taxon>
    </lineage>
</organism>
<dbReference type="Pfam" id="PF00995">
    <property type="entry name" value="Sec1"/>
    <property type="match status" value="1"/>
</dbReference>
<evidence type="ECO:0000313" key="3">
    <source>
        <dbReference type="EMBL" id="WIA10124.1"/>
    </source>
</evidence>
<comment type="similarity">
    <text evidence="1">Belongs to the STXBP/unc-18/SEC1 family.</text>
</comment>
<dbReference type="InterPro" id="IPR001619">
    <property type="entry name" value="Sec1-like"/>
</dbReference>
<evidence type="ECO:0000256" key="1">
    <source>
        <dbReference type="ARBA" id="ARBA00009884"/>
    </source>
</evidence>
<reference evidence="3 4" key="1">
    <citation type="submission" date="2023-05" db="EMBL/GenBank/DDBJ databases">
        <title>A 100% complete, gapless, phased diploid assembly of the Scenedesmus obliquus UTEX 3031 genome.</title>
        <authorList>
            <person name="Biondi T.C."/>
            <person name="Hanschen E.R."/>
            <person name="Kwon T."/>
            <person name="Eng W."/>
            <person name="Kruse C.P.S."/>
            <person name="Koehler S.I."/>
            <person name="Kunde Y."/>
            <person name="Gleasner C.D."/>
            <person name="You Mak K.T."/>
            <person name="Polle J."/>
            <person name="Hovde B.T."/>
            <person name="Starkenburg S.R."/>
        </authorList>
    </citation>
    <scope>NUCLEOTIDE SEQUENCE [LARGE SCALE GENOMIC DNA]</scope>
    <source>
        <strain evidence="3 4">DOE0152z</strain>
    </source>
</reference>
<protein>
    <recommendedName>
        <fullName evidence="5">Sec1-like protein</fullName>
    </recommendedName>
</protein>
<dbReference type="InterPro" id="IPR027482">
    <property type="entry name" value="Sec1-like_dom2"/>
</dbReference>
<name>A0ABY8TLY0_TETOB</name>
<evidence type="ECO:0000313" key="4">
    <source>
        <dbReference type="Proteomes" id="UP001244341"/>
    </source>
</evidence>
<dbReference type="InterPro" id="IPR036045">
    <property type="entry name" value="Sec1-like_sf"/>
</dbReference>
<gene>
    <name evidence="3" type="ORF">OEZ85_010331</name>
</gene>
<evidence type="ECO:0000256" key="2">
    <source>
        <dbReference type="SAM" id="MobiDB-lite"/>
    </source>
</evidence>
<dbReference type="EMBL" id="CP126209">
    <property type="protein sequence ID" value="WIA10124.1"/>
    <property type="molecule type" value="Genomic_DNA"/>
</dbReference>
<keyword evidence="4" id="KW-1185">Reference proteome</keyword>
<feature type="compositionally biased region" description="Low complexity" evidence="2">
    <location>
        <begin position="308"/>
        <end position="318"/>
    </location>
</feature>
<dbReference type="Proteomes" id="UP001244341">
    <property type="component" value="Chromosome 2b"/>
</dbReference>
<evidence type="ECO:0008006" key="5">
    <source>
        <dbReference type="Google" id="ProtNLM"/>
    </source>
</evidence>
<dbReference type="Gene3D" id="3.40.50.1910">
    <property type="match status" value="3"/>
</dbReference>
<feature type="region of interest" description="Disordered" evidence="2">
    <location>
        <begin position="296"/>
        <end position="321"/>
    </location>
</feature>
<dbReference type="SUPFAM" id="SSF56815">
    <property type="entry name" value="Sec1/munc18-like (SM) proteins"/>
    <property type="match status" value="1"/>
</dbReference>
<accession>A0ABY8TLY0</accession>
<dbReference type="InterPro" id="IPR043155">
    <property type="entry name" value="VPS33_dom3b"/>
</dbReference>
<sequence length="651" mass="70481">MAKTKPVLPLLEAGPVPLAQIRTNAKKQLVDIVDSKRGKKALILDPAISGSLTQLDAGLSELFTEHGIVKLLYLERTRLDDSSYNSVEPRLADVKPVIYIARATLDNAQLIAWQVKAACSSSSSSSHGGSRSGAAAAAAAAQHEFSVFWVPRRSIAVEKVLEDEGVYGSITQGEFGLDLVPLEDDVLSLELDRAFRECTLEGDPSSLFYAASALLKLQQMYGLIPRLQGKGPAAKAVMDMAVRMRREAPLPAAAAAACRIHRAVLLDREVDPITPMVTQITFEGLIDEVTGIKHGSAPYTPSRREAGAAESARGRPGSTLLNSSDPFYREFRDLPYYITSQRLQQYARDARKEYAELGSKDLSGLKSFVKGLPKLLLLDRLSDLAVPVAEVVKEQEFHDRLKAEADLLEGFDTEESVAYIQGQMWRGVDPVQVLRLLCLLSCTAGGLPKKHGDSLRSEFLAAYGHQHLLTLNNLERAGLLKPHQSGARAQFSTLRKALRLVMPEQDPQLFASPSDVSHIYKGYAPLSVRLVEAALGGGWGPVSEVLSLLPGGQFDVLQVLEPSGQVVDKAFKPSSSSSAADAAVAAAAGEPEIVLLVMLGGITFSEISALRFLSSRPENNVRFLVLTTKIINGRTLLESFIDPPAKSTRKA</sequence>
<dbReference type="Gene3D" id="3.40.50.2060">
    <property type="match status" value="1"/>
</dbReference>
<dbReference type="Gene3D" id="1.25.40.850">
    <property type="match status" value="1"/>
</dbReference>
<dbReference type="InterPro" id="IPR043154">
    <property type="entry name" value="Sec-1-like_dom1"/>
</dbReference>
<dbReference type="PANTHER" id="PTHR11679">
    <property type="entry name" value="VESICLE PROTEIN SORTING-ASSOCIATED"/>
    <property type="match status" value="1"/>
</dbReference>